<feature type="domain" description="HTH myb-type" evidence="5">
    <location>
        <begin position="433"/>
        <end position="491"/>
    </location>
</feature>
<evidence type="ECO:0000256" key="1">
    <source>
        <dbReference type="ARBA" id="ARBA00023125"/>
    </source>
</evidence>
<dbReference type="InterPro" id="IPR001005">
    <property type="entry name" value="SANT/Myb"/>
</dbReference>
<dbReference type="OrthoDB" id="608866at2759"/>
<reference evidence="6" key="1">
    <citation type="submission" date="2020-10" db="EMBL/GenBank/DDBJ databases">
        <authorList>
            <person name="Han B."/>
            <person name="Lu T."/>
            <person name="Zhao Q."/>
            <person name="Huang X."/>
            <person name="Zhao Y."/>
        </authorList>
    </citation>
    <scope>NUCLEOTIDE SEQUENCE</scope>
</reference>
<proteinExistence type="predicted"/>
<dbReference type="PANTHER" id="PTHR46993:SF14">
    <property type="entry name" value="OS07G0695900 PROTEIN"/>
    <property type="match status" value="1"/>
</dbReference>
<evidence type="ECO:0000259" key="5">
    <source>
        <dbReference type="PROSITE" id="PS51294"/>
    </source>
</evidence>
<evidence type="ECO:0000259" key="4">
    <source>
        <dbReference type="PROSITE" id="PS51293"/>
    </source>
</evidence>
<dbReference type="AlphaFoldDB" id="A0A811MWK0"/>
<gene>
    <name evidence="6" type="ORF">NCGR_LOCUS8952</name>
</gene>
<evidence type="ECO:0000313" key="7">
    <source>
        <dbReference type="Proteomes" id="UP000604825"/>
    </source>
</evidence>
<name>A0A811MWK0_9POAL</name>
<feature type="region of interest" description="Disordered" evidence="2">
    <location>
        <begin position="325"/>
        <end position="434"/>
    </location>
</feature>
<dbReference type="PANTHER" id="PTHR46993">
    <property type="entry name" value="MYB TRANSCRIPTION FACTOR"/>
    <property type="match status" value="1"/>
</dbReference>
<dbReference type="PROSITE" id="PS51294">
    <property type="entry name" value="HTH_MYB"/>
    <property type="match status" value="1"/>
</dbReference>
<dbReference type="PROSITE" id="PS50090">
    <property type="entry name" value="MYB_LIKE"/>
    <property type="match status" value="1"/>
</dbReference>
<dbReference type="Gene3D" id="1.10.246.220">
    <property type="match status" value="1"/>
</dbReference>
<dbReference type="InterPro" id="IPR009057">
    <property type="entry name" value="Homeodomain-like_sf"/>
</dbReference>
<evidence type="ECO:0000256" key="2">
    <source>
        <dbReference type="SAM" id="MobiDB-lite"/>
    </source>
</evidence>
<evidence type="ECO:0000313" key="6">
    <source>
        <dbReference type="EMBL" id="CAD6213341.1"/>
    </source>
</evidence>
<dbReference type="Pfam" id="PF00249">
    <property type="entry name" value="Myb_DNA-binding"/>
    <property type="match status" value="1"/>
</dbReference>
<dbReference type="CDD" id="cd11660">
    <property type="entry name" value="SANT_TRF"/>
    <property type="match status" value="1"/>
</dbReference>
<dbReference type="InterPro" id="IPR017930">
    <property type="entry name" value="Myb_dom"/>
</dbReference>
<feature type="domain" description="Myb-like" evidence="3">
    <location>
        <begin position="432"/>
        <end position="487"/>
    </location>
</feature>
<dbReference type="Proteomes" id="UP000604825">
    <property type="component" value="Unassembled WGS sequence"/>
</dbReference>
<comment type="caution">
    <text evidence="6">The sequence shown here is derived from an EMBL/GenBank/DDBJ whole genome shotgun (WGS) entry which is preliminary data.</text>
</comment>
<accession>A0A811MWK0</accession>
<evidence type="ECO:0000259" key="3">
    <source>
        <dbReference type="PROSITE" id="PS50090"/>
    </source>
</evidence>
<sequence>MALVDAKAAVVSTSTVAAAPGTADHLFLVVLDGVETPIHEGTTLYGSAGGTVTVTGPGQLSADGLRSVLVRGGGGSGTAVRFTLCADAAAEGVGAASFDRCGAARVEGAREVSMSRCRAAEVERAGRVTLDRCRDARLRGGGALHAARCRRADVESFGGVRLARCRAASADWCGTVEVELCRAVDVTRCGAVTGERCRVVNAAGQRRIPHAVFDAALHTEGASSLVLHKARKVFADPDAAACFPHQISVTDNEENDEARAAAAVADLKRLLDLEWANLPPSALERAADRIAGDGAHQTWAAADHTKRAKRRLLVGESTEREILSKLVQDGSTSRQPILTEVADNASNANEADGARRDDEAHSSNENSEADRGQEGAEGQVSEKSVPASKKCSLMERNPNASIYEWDSSDDDQPVRKCKLHPNERKSHPSPTCPHKIRKKWSEIEEKTLLEGVEKYGKGNWKDIKLAYPDVFEERSTVDLKDKFRNLERHHHESA</sequence>
<organism evidence="6 7">
    <name type="scientific">Miscanthus lutarioriparius</name>
    <dbReference type="NCBI Taxonomy" id="422564"/>
    <lineage>
        <taxon>Eukaryota</taxon>
        <taxon>Viridiplantae</taxon>
        <taxon>Streptophyta</taxon>
        <taxon>Embryophyta</taxon>
        <taxon>Tracheophyta</taxon>
        <taxon>Spermatophyta</taxon>
        <taxon>Magnoliopsida</taxon>
        <taxon>Liliopsida</taxon>
        <taxon>Poales</taxon>
        <taxon>Poaceae</taxon>
        <taxon>PACMAD clade</taxon>
        <taxon>Panicoideae</taxon>
        <taxon>Andropogonodae</taxon>
        <taxon>Andropogoneae</taxon>
        <taxon>Saccharinae</taxon>
        <taxon>Miscanthus</taxon>
    </lineage>
</organism>
<dbReference type="SMART" id="SM00717">
    <property type="entry name" value="SANT"/>
    <property type="match status" value="1"/>
</dbReference>
<protein>
    <submittedName>
        <fullName evidence="6">Uncharacterized protein</fullName>
    </submittedName>
</protein>
<dbReference type="GO" id="GO:0003677">
    <property type="term" value="F:DNA binding"/>
    <property type="evidence" value="ECO:0007669"/>
    <property type="project" value="UniProtKB-KW"/>
</dbReference>
<feature type="compositionally biased region" description="Basic and acidic residues" evidence="2">
    <location>
        <begin position="352"/>
        <end position="374"/>
    </location>
</feature>
<keyword evidence="7" id="KW-1185">Reference proteome</keyword>
<dbReference type="SUPFAM" id="SSF46689">
    <property type="entry name" value="Homeodomain-like"/>
    <property type="match status" value="1"/>
</dbReference>
<dbReference type="InterPro" id="IPR017884">
    <property type="entry name" value="SANT_dom"/>
</dbReference>
<dbReference type="PROSITE" id="PS51293">
    <property type="entry name" value="SANT"/>
    <property type="match status" value="1"/>
</dbReference>
<dbReference type="EMBL" id="CAJGYO010000002">
    <property type="protein sequence ID" value="CAD6213341.1"/>
    <property type="molecule type" value="Genomic_DNA"/>
</dbReference>
<feature type="domain" description="SANT" evidence="4">
    <location>
        <begin position="435"/>
        <end position="491"/>
    </location>
</feature>
<keyword evidence="1" id="KW-0238">DNA-binding</keyword>